<dbReference type="Gene3D" id="2.102.10.10">
    <property type="entry name" value="Rieske [2Fe-2S] iron-sulphur domain"/>
    <property type="match status" value="1"/>
</dbReference>
<evidence type="ECO:0000256" key="3">
    <source>
        <dbReference type="ARBA" id="ARBA00022723"/>
    </source>
</evidence>
<dbReference type="OrthoDB" id="516687at2"/>
<dbReference type="InterPro" id="IPR036922">
    <property type="entry name" value="Rieske_2Fe-2S_sf"/>
</dbReference>
<dbReference type="GO" id="GO:0008942">
    <property type="term" value="F:nitrite reductase [NAD(P)H] activity"/>
    <property type="evidence" value="ECO:0007669"/>
    <property type="project" value="InterPro"/>
</dbReference>
<dbReference type="PANTHER" id="PTHR43809">
    <property type="entry name" value="NITRITE REDUCTASE (NADH) LARGE SUBUNIT"/>
    <property type="match status" value="1"/>
</dbReference>
<evidence type="ECO:0000256" key="5">
    <source>
        <dbReference type="ARBA" id="ARBA00023004"/>
    </source>
</evidence>
<keyword evidence="6" id="KW-0411">Iron-sulfur</keyword>
<dbReference type="PROSITE" id="PS51300">
    <property type="entry name" value="NIRD"/>
    <property type="match status" value="1"/>
</dbReference>
<dbReference type="Pfam" id="PF13806">
    <property type="entry name" value="Rieske_2"/>
    <property type="match status" value="1"/>
</dbReference>
<dbReference type="AlphaFoldDB" id="A0A5B8UXY3"/>
<organism evidence="9 10">
    <name type="scientific">Mucilaginibacter ginsenosidivorans</name>
    <dbReference type="NCBI Taxonomy" id="398053"/>
    <lineage>
        <taxon>Bacteria</taxon>
        <taxon>Pseudomonadati</taxon>
        <taxon>Bacteroidota</taxon>
        <taxon>Sphingobacteriia</taxon>
        <taxon>Sphingobacteriales</taxon>
        <taxon>Sphingobacteriaceae</taxon>
        <taxon>Mucilaginibacter</taxon>
    </lineage>
</organism>
<evidence type="ECO:0000313" key="9">
    <source>
        <dbReference type="EMBL" id="QEC63555.1"/>
    </source>
</evidence>
<dbReference type="InterPro" id="IPR012748">
    <property type="entry name" value="Rieske-like_NirD"/>
</dbReference>
<evidence type="ECO:0000256" key="1">
    <source>
        <dbReference type="ARBA" id="ARBA00022617"/>
    </source>
</evidence>
<feature type="domain" description="Rieske" evidence="8">
    <location>
        <begin position="11"/>
        <end position="115"/>
    </location>
</feature>
<dbReference type="RefSeq" id="WP_147032130.1">
    <property type="nucleotide sequence ID" value="NZ_CP042436.1"/>
</dbReference>
<keyword evidence="5" id="KW-0408">Iron</keyword>
<reference evidence="9 10" key="1">
    <citation type="journal article" date="2017" name="Curr. Microbiol.">
        <title>Mucilaginibacter ginsenosidivorans sp. nov., Isolated from Soil of Ginseng Field.</title>
        <authorList>
            <person name="Kim M.M."/>
            <person name="Siddiqi M.Z."/>
            <person name="Im W.T."/>
        </authorList>
    </citation>
    <scope>NUCLEOTIDE SEQUENCE [LARGE SCALE GENOMIC DNA]</scope>
    <source>
        <strain evidence="9 10">Gsoil 3017</strain>
    </source>
</reference>
<keyword evidence="4" id="KW-0560">Oxidoreductase</keyword>
<evidence type="ECO:0000256" key="2">
    <source>
        <dbReference type="ARBA" id="ARBA00022714"/>
    </source>
</evidence>
<sequence length="118" mass="13095">METTTVIDIQWVLACYADDVPANGGACVKLKDQQIAIFNFTRRGEWYATQNLCPHKQQMVLSRGMIGSTGENCEPKVACPFHKNTFSLSSGRCLTNEEFSIKTYPVKVVDGKVYIGIA</sequence>
<protein>
    <submittedName>
        <fullName evidence="9">Nitrite reductase small subunit NirD</fullName>
    </submittedName>
</protein>
<dbReference type="GO" id="GO:0042128">
    <property type="term" value="P:nitrate assimilation"/>
    <property type="evidence" value="ECO:0007669"/>
    <property type="project" value="UniProtKB-KW"/>
</dbReference>
<dbReference type="NCBIfam" id="TIGR02378">
    <property type="entry name" value="nirD_assim_sml"/>
    <property type="match status" value="1"/>
</dbReference>
<evidence type="ECO:0000256" key="4">
    <source>
        <dbReference type="ARBA" id="ARBA00023002"/>
    </source>
</evidence>
<name>A0A5B8UXY3_9SPHI</name>
<keyword evidence="10" id="KW-1185">Reference proteome</keyword>
<dbReference type="SUPFAM" id="SSF50022">
    <property type="entry name" value="ISP domain"/>
    <property type="match status" value="1"/>
</dbReference>
<dbReference type="InterPro" id="IPR052034">
    <property type="entry name" value="NasD-like"/>
</dbReference>
<dbReference type="EMBL" id="CP042436">
    <property type="protein sequence ID" value="QEC63555.1"/>
    <property type="molecule type" value="Genomic_DNA"/>
</dbReference>
<gene>
    <name evidence="9" type="primary">nirD</name>
    <name evidence="9" type="ORF">FRZ54_13535</name>
</gene>
<evidence type="ECO:0000256" key="7">
    <source>
        <dbReference type="ARBA" id="ARBA00023063"/>
    </source>
</evidence>
<dbReference type="InterPro" id="IPR017941">
    <property type="entry name" value="Rieske_2Fe-2S"/>
</dbReference>
<evidence type="ECO:0000313" key="10">
    <source>
        <dbReference type="Proteomes" id="UP000321479"/>
    </source>
</evidence>
<dbReference type="KEGG" id="mgin:FRZ54_13535"/>
<dbReference type="GO" id="GO:0046872">
    <property type="term" value="F:metal ion binding"/>
    <property type="evidence" value="ECO:0007669"/>
    <property type="project" value="UniProtKB-KW"/>
</dbReference>
<dbReference type="PROSITE" id="PS51296">
    <property type="entry name" value="RIESKE"/>
    <property type="match status" value="1"/>
</dbReference>
<dbReference type="GO" id="GO:0051537">
    <property type="term" value="F:2 iron, 2 sulfur cluster binding"/>
    <property type="evidence" value="ECO:0007669"/>
    <property type="project" value="UniProtKB-KW"/>
</dbReference>
<dbReference type="PANTHER" id="PTHR43809:SF1">
    <property type="entry name" value="NITRITE REDUCTASE (NADH) LARGE SUBUNIT"/>
    <property type="match status" value="1"/>
</dbReference>
<keyword evidence="1" id="KW-0349">Heme</keyword>
<keyword evidence="7" id="KW-0534">Nitrate assimilation</keyword>
<accession>A0A5B8UXY3</accession>
<evidence type="ECO:0000256" key="6">
    <source>
        <dbReference type="ARBA" id="ARBA00023014"/>
    </source>
</evidence>
<proteinExistence type="predicted"/>
<dbReference type="CDD" id="cd03529">
    <property type="entry name" value="Rieske_NirD"/>
    <property type="match status" value="1"/>
</dbReference>
<evidence type="ECO:0000259" key="8">
    <source>
        <dbReference type="PROSITE" id="PS51296"/>
    </source>
</evidence>
<dbReference type="Proteomes" id="UP000321479">
    <property type="component" value="Chromosome"/>
</dbReference>
<keyword evidence="3" id="KW-0479">Metal-binding</keyword>
<keyword evidence="2" id="KW-0001">2Fe-2S</keyword>